<keyword evidence="2" id="KW-1185">Reference proteome</keyword>
<evidence type="ECO:0000313" key="1">
    <source>
        <dbReference type="EMBL" id="QQQ18730.1"/>
    </source>
</evidence>
<dbReference type="EMBL" id="CP067977">
    <property type="protein sequence ID" value="QQQ18730.1"/>
    <property type="molecule type" value="Genomic_DNA"/>
</dbReference>
<reference evidence="1 2" key="1">
    <citation type="submission" date="2021-01" db="EMBL/GenBank/DDBJ databases">
        <title>Brevundimonas vitis sp. nov., an bacterium isolated from grape (Vitis vinifera).</title>
        <authorList>
            <person name="Jiang L."/>
            <person name="Lee J."/>
        </authorList>
    </citation>
    <scope>NUCLEOTIDE SEQUENCE [LARGE SCALE GENOMIC DNA]</scope>
    <source>
        <strain evidence="1 2">GRTSA-9</strain>
    </source>
</reference>
<evidence type="ECO:0000313" key="2">
    <source>
        <dbReference type="Proteomes" id="UP000595448"/>
    </source>
</evidence>
<accession>A0ABX7BMR9</accession>
<dbReference type="Gene3D" id="2.30.30.240">
    <property type="entry name" value="PRC-barrel domain"/>
    <property type="match status" value="1"/>
</dbReference>
<gene>
    <name evidence="1" type="ORF">JIP62_00835</name>
</gene>
<dbReference type="InterPro" id="IPR011033">
    <property type="entry name" value="PRC_barrel-like_sf"/>
</dbReference>
<name>A0ABX7BMR9_9CAUL</name>
<organism evidence="1 2">
    <name type="scientific">Brevundimonas vitisensis</name>
    <dbReference type="NCBI Taxonomy" id="2800818"/>
    <lineage>
        <taxon>Bacteria</taxon>
        <taxon>Pseudomonadati</taxon>
        <taxon>Pseudomonadota</taxon>
        <taxon>Alphaproteobacteria</taxon>
        <taxon>Caulobacterales</taxon>
        <taxon>Caulobacteraceae</taxon>
        <taxon>Brevundimonas</taxon>
    </lineage>
</organism>
<dbReference type="RefSeq" id="WP_201103087.1">
    <property type="nucleotide sequence ID" value="NZ_CP067977.1"/>
</dbReference>
<proteinExistence type="predicted"/>
<evidence type="ECO:0008006" key="3">
    <source>
        <dbReference type="Google" id="ProtNLM"/>
    </source>
</evidence>
<protein>
    <recommendedName>
        <fullName evidence="3">PRC-barrel domain-containing protein</fullName>
    </recommendedName>
</protein>
<dbReference type="PROSITE" id="PS51257">
    <property type="entry name" value="PROKAR_LIPOPROTEIN"/>
    <property type="match status" value="1"/>
</dbReference>
<dbReference type="SUPFAM" id="SSF50346">
    <property type="entry name" value="PRC-barrel domain"/>
    <property type="match status" value="1"/>
</dbReference>
<dbReference type="Proteomes" id="UP000595448">
    <property type="component" value="Chromosome"/>
</dbReference>
<sequence>MIRSLPLTALAVLIAGVAACSDRDDDVVQAPAPGQPLAPVSETRADAATQQAALAFGMTRKQLEDANLVSPQRTDLGDVETLILDASGSVTHIVIELEGPGDREVVVPIGQLSSIVLNDADPDLTTTLTAGELAGLPVYAPTTAR</sequence>